<keyword evidence="4" id="KW-1185">Reference proteome</keyword>
<evidence type="ECO:0000256" key="1">
    <source>
        <dbReference type="SAM" id="MobiDB-lite"/>
    </source>
</evidence>
<feature type="compositionally biased region" description="Polar residues" evidence="1">
    <location>
        <begin position="931"/>
        <end position="944"/>
    </location>
</feature>
<accession>A0A9W7YAD9</accession>
<feature type="compositionally biased region" description="Polar residues" evidence="1">
    <location>
        <begin position="808"/>
        <end position="820"/>
    </location>
</feature>
<feature type="compositionally biased region" description="Low complexity" evidence="1">
    <location>
        <begin position="771"/>
        <end position="796"/>
    </location>
</feature>
<sequence length="1018" mass="109876">PTSARSGDDRADVASRLANLQLSAAASQPLAPAPLAHQQHQLSGPGYGGAGVGGMAASSHLTAAPVVAVAGMSHPQAPPASSAAPLRGGAFAPGYGPAPPPMAPPAQLPPHNTLPPQQRPPAEPRLPPAATQAFQQPPAMVGPMLQFVNVELERALWHGSVLVLTNESLLPQGARAAGATGAHTGPAGAVDGPNMHAPAVEVWDDGVHGPGTGKPKTFAAKAIYTEPTYRYTFWRAEITLPLPQESEVDVLYQVHWAADEHAVQSPSARRTYTFRLPAQASRWRMCVTSNNQFSPRVPEAARASLRGSGPVFRDLLAKHKANPFHVWIGTGGQFNGESVWDDCEHVLRPFLIPALDNVRRSHVVWTPEMAAAIERWYLLEYMRQWFGIGSSSPMESDGQACFRQAVETIPYSFTPDSEIFPGYGSYMTTLQSSPVFSGIKGVGARYYALFQAHTTPELAHIEHGFLAQGFHSLKQLGPYTALLTLDTRTERHMAGIVDRHSYDMLLGELDGRVAATTTNLVLVTSNPVIFPRTKNFESLLRSASNSGITSIISYAVNGSSKQARNDWIAKDRFGEAMAVTKLNDFWTCAAHRSERSFLVHSLQDFARRRSCRVTFVSGHVNCLSAAHFRTVQDSKFDARKYPEQRGFVSDFRSMIQLTVSGMVQEPADGLTLRAYHFAGKTAPFDTYTEEKMYHTFNADVNRLPPPNNNQKLLGRRSYGIIIEHEFDNDRQHPGLLSFFYVENETCTGTANPYMINIPPLRYPILPAQQLAGGAPQQPLNAPQQPLGAPQQPLGAPERPQMRPGVTYRSYTGPQAPSVPNQAAAGADPDSKDAAGQGHDPYSYDVPGYEGQVASGSSGGSGSPNMVPPPPPYTTQGRPAGGLPARTEGTYSSSYEHTMRWVQDVGSHSGKAGATGGSAGQYREQPLDQPLSPHQQPHYVTSVQPTQPPADAVQYMSQPPPGAVQYASQPPPGAVQYASQPPLHGAEQYVPSLQQAQQAHNVSQPLASAKQATQGHSQQ</sequence>
<dbReference type="Pfam" id="PF19050">
    <property type="entry name" value="PhoD_2"/>
    <property type="match status" value="2"/>
</dbReference>
<evidence type="ECO:0000313" key="3">
    <source>
        <dbReference type="EMBL" id="KAJ1726428.1"/>
    </source>
</evidence>
<dbReference type="InterPro" id="IPR043904">
    <property type="entry name" value="PhoD_2-like"/>
</dbReference>
<dbReference type="GO" id="GO:0016020">
    <property type="term" value="C:membrane"/>
    <property type="evidence" value="ECO:0007669"/>
    <property type="project" value="TreeGrafter"/>
</dbReference>
<dbReference type="OrthoDB" id="9999821at2759"/>
<name>A0A9W7YAD9_9FUNG</name>
<dbReference type="AlphaFoldDB" id="A0A9W7YAD9"/>
<gene>
    <name evidence="3" type="ORF">LPJ61_005192</name>
</gene>
<feature type="region of interest" description="Disordered" evidence="1">
    <location>
        <begin position="905"/>
        <end position="1018"/>
    </location>
</feature>
<dbReference type="EMBL" id="JANBOI010001568">
    <property type="protein sequence ID" value="KAJ1726428.1"/>
    <property type="molecule type" value="Genomic_DNA"/>
</dbReference>
<feature type="region of interest" description="Disordered" evidence="1">
    <location>
        <begin position="771"/>
        <end position="891"/>
    </location>
</feature>
<protein>
    <recommendedName>
        <fullName evidence="2">PhoD-like phosphatase domain-containing protein</fullName>
    </recommendedName>
</protein>
<feature type="compositionally biased region" description="Pro residues" evidence="1">
    <location>
        <begin position="96"/>
        <end position="108"/>
    </location>
</feature>
<feature type="region of interest" description="Disordered" evidence="1">
    <location>
        <begin position="91"/>
        <end position="129"/>
    </location>
</feature>
<dbReference type="PANTHER" id="PTHR46689:SF2">
    <property type="entry name" value="WW DOMAIN PROTEIN (AFU_ORTHOLOGUE AFUA_6G06520)"/>
    <property type="match status" value="1"/>
</dbReference>
<feature type="domain" description="PhoD-like phosphatase" evidence="2">
    <location>
        <begin position="262"/>
        <end position="556"/>
    </location>
</feature>
<feature type="domain" description="PhoD-like phosphatase" evidence="2">
    <location>
        <begin position="572"/>
        <end position="728"/>
    </location>
</feature>
<evidence type="ECO:0000313" key="4">
    <source>
        <dbReference type="Proteomes" id="UP001143981"/>
    </source>
</evidence>
<feature type="compositionally biased region" description="Pro residues" evidence="1">
    <location>
        <begin position="117"/>
        <end position="127"/>
    </location>
</feature>
<feature type="non-terminal residue" evidence="3">
    <location>
        <position position="1"/>
    </location>
</feature>
<evidence type="ECO:0000259" key="2">
    <source>
        <dbReference type="Pfam" id="PF19050"/>
    </source>
</evidence>
<comment type="caution">
    <text evidence="3">The sequence shown here is derived from an EMBL/GenBank/DDBJ whole genome shotgun (WGS) entry which is preliminary data.</text>
</comment>
<reference evidence="3" key="1">
    <citation type="submission" date="2022-07" db="EMBL/GenBank/DDBJ databases">
        <title>Phylogenomic reconstructions and comparative analyses of Kickxellomycotina fungi.</title>
        <authorList>
            <person name="Reynolds N.K."/>
            <person name="Stajich J.E."/>
            <person name="Barry K."/>
            <person name="Grigoriev I.V."/>
            <person name="Crous P."/>
            <person name="Smith M.E."/>
        </authorList>
    </citation>
    <scope>NUCLEOTIDE SEQUENCE</scope>
    <source>
        <strain evidence="3">BCRC 34381</strain>
    </source>
</reference>
<dbReference type="Proteomes" id="UP001143981">
    <property type="component" value="Unassembled WGS sequence"/>
</dbReference>
<proteinExistence type="predicted"/>
<feature type="compositionally biased region" description="Polar residues" evidence="1">
    <location>
        <begin position="990"/>
        <end position="1018"/>
    </location>
</feature>
<dbReference type="PANTHER" id="PTHR46689">
    <property type="entry name" value="MEMBRANE PROTEIN, PUTATIVE-RELATED"/>
    <property type="match status" value="1"/>
</dbReference>
<organism evidence="3 4">
    <name type="scientific">Coemansia biformis</name>
    <dbReference type="NCBI Taxonomy" id="1286918"/>
    <lineage>
        <taxon>Eukaryota</taxon>
        <taxon>Fungi</taxon>
        <taxon>Fungi incertae sedis</taxon>
        <taxon>Zoopagomycota</taxon>
        <taxon>Kickxellomycotina</taxon>
        <taxon>Kickxellomycetes</taxon>
        <taxon>Kickxellales</taxon>
        <taxon>Kickxellaceae</taxon>
        <taxon>Coemansia</taxon>
    </lineage>
</organism>